<evidence type="ECO:0000313" key="3">
    <source>
        <dbReference type="EMBL" id="MBD7913218.1"/>
    </source>
</evidence>
<dbReference type="Pfam" id="PF02698">
    <property type="entry name" value="DUF218"/>
    <property type="match status" value="1"/>
</dbReference>
<evidence type="ECO:0000256" key="1">
    <source>
        <dbReference type="SAM" id="Phobius"/>
    </source>
</evidence>
<dbReference type="PANTHER" id="PTHR30336:SF4">
    <property type="entry name" value="ENVELOPE BIOGENESIS FACTOR ELYC"/>
    <property type="match status" value="1"/>
</dbReference>
<dbReference type="EMBL" id="JACSRA010000039">
    <property type="protein sequence ID" value="MBD7913218.1"/>
    <property type="molecule type" value="Genomic_DNA"/>
</dbReference>
<feature type="transmembrane region" description="Helical" evidence="1">
    <location>
        <begin position="7"/>
        <end position="24"/>
    </location>
</feature>
<evidence type="ECO:0000313" key="4">
    <source>
        <dbReference type="Proteomes" id="UP000627781"/>
    </source>
</evidence>
<dbReference type="PANTHER" id="PTHR30336">
    <property type="entry name" value="INNER MEMBRANE PROTEIN, PROBABLE PERMEASE"/>
    <property type="match status" value="1"/>
</dbReference>
<reference evidence="3 4" key="1">
    <citation type="submission" date="2020-08" db="EMBL/GenBank/DDBJ databases">
        <title>A Genomic Blueprint of the Chicken Gut Microbiome.</title>
        <authorList>
            <person name="Gilroy R."/>
            <person name="Ravi A."/>
            <person name="Getino M."/>
            <person name="Pursley I."/>
            <person name="Horton D.L."/>
            <person name="Alikhan N.-F."/>
            <person name="Baker D."/>
            <person name="Gharbi K."/>
            <person name="Hall N."/>
            <person name="Watson M."/>
            <person name="Adriaenssens E.M."/>
            <person name="Foster-Nyarko E."/>
            <person name="Jarju S."/>
            <person name="Secka A."/>
            <person name="Antonio M."/>
            <person name="Oren A."/>
            <person name="Chaudhuri R."/>
            <person name="La Ragione R.M."/>
            <person name="Hildebrand F."/>
            <person name="Pallen M.J."/>
        </authorList>
    </citation>
    <scope>NUCLEOTIDE SEQUENCE [LARGE SCALE GENOMIC DNA]</scope>
    <source>
        <strain evidence="3 4">Sa3CVN1</strain>
    </source>
</reference>
<feature type="transmembrane region" description="Helical" evidence="1">
    <location>
        <begin position="60"/>
        <end position="83"/>
    </location>
</feature>
<feature type="domain" description="DUF218" evidence="2">
    <location>
        <begin position="96"/>
        <end position="222"/>
    </location>
</feature>
<name>A0ABR8PYI2_9CLOT</name>
<accession>A0ABR8PYI2</accession>
<keyword evidence="4" id="KW-1185">Reference proteome</keyword>
<protein>
    <submittedName>
        <fullName evidence="3">YdcF family protein</fullName>
    </submittedName>
</protein>
<sequence length="250" mass="28474">MISCIDIITGTIIIIYVISINIIANMSKSYTIVAISIGTILILYHFLKEHFKKIKYFKKFHNYCSTIFCIGLLLFILLEAFIIGCPKLDKSKSEFLLVLGEELKNGENMSLILRDRLDKAVNSIYREGDGGYIILSGGRRRADYISEADAMERYLLDQGIPKERIIKENKSMNINENFKFSKDIIEKQSGKAIKDISVKIITTDYLVLRCGIIASRNGYGNVKFNASGTRIYLAPIYYIIEVFEVISTIF</sequence>
<proteinExistence type="predicted"/>
<dbReference type="Gene3D" id="3.40.50.620">
    <property type="entry name" value="HUPs"/>
    <property type="match status" value="1"/>
</dbReference>
<dbReference type="InterPro" id="IPR003848">
    <property type="entry name" value="DUF218"/>
</dbReference>
<evidence type="ECO:0000259" key="2">
    <source>
        <dbReference type="Pfam" id="PF02698"/>
    </source>
</evidence>
<keyword evidence="1" id="KW-0812">Transmembrane</keyword>
<comment type="caution">
    <text evidence="3">The sequence shown here is derived from an EMBL/GenBank/DDBJ whole genome shotgun (WGS) entry which is preliminary data.</text>
</comment>
<dbReference type="InterPro" id="IPR014729">
    <property type="entry name" value="Rossmann-like_a/b/a_fold"/>
</dbReference>
<dbReference type="Proteomes" id="UP000627781">
    <property type="component" value="Unassembled WGS sequence"/>
</dbReference>
<organism evidence="3 4">
    <name type="scientific">Clostridium cibarium</name>
    <dbReference type="NCBI Taxonomy" id="2762247"/>
    <lineage>
        <taxon>Bacteria</taxon>
        <taxon>Bacillati</taxon>
        <taxon>Bacillota</taxon>
        <taxon>Clostridia</taxon>
        <taxon>Eubacteriales</taxon>
        <taxon>Clostridiaceae</taxon>
        <taxon>Clostridium</taxon>
    </lineage>
</organism>
<dbReference type="RefSeq" id="WP_143315219.1">
    <property type="nucleotide sequence ID" value="NZ_JACSRA010000039.1"/>
</dbReference>
<gene>
    <name evidence="3" type="ORF">H9661_17845</name>
</gene>
<keyword evidence="1" id="KW-1133">Transmembrane helix</keyword>
<dbReference type="CDD" id="cd06259">
    <property type="entry name" value="YdcF-like"/>
    <property type="match status" value="1"/>
</dbReference>
<keyword evidence="1" id="KW-0472">Membrane</keyword>
<feature type="transmembrane region" description="Helical" evidence="1">
    <location>
        <begin position="30"/>
        <end position="48"/>
    </location>
</feature>
<dbReference type="InterPro" id="IPR051599">
    <property type="entry name" value="Cell_Envelope_Assoc"/>
</dbReference>